<dbReference type="InterPro" id="IPR029062">
    <property type="entry name" value="Class_I_gatase-like"/>
</dbReference>
<dbReference type="FunFam" id="3.40.50.880:FF:000033">
    <property type="entry name" value="Glutamine amidotransferase class-I"/>
    <property type="match status" value="1"/>
</dbReference>
<dbReference type="InterPro" id="IPR017926">
    <property type="entry name" value="GATASE"/>
</dbReference>
<evidence type="ECO:0000313" key="3">
    <source>
        <dbReference type="Proteomes" id="UP000184184"/>
    </source>
</evidence>
<dbReference type="PROSITE" id="PS51273">
    <property type="entry name" value="GATASE_TYPE_1"/>
    <property type="match status" value="1"/>
</dbReference>
<dbReference type="SUPFAM" id="SSF52317">
    <property type="entry name" value="Class I glutamine amidotransferase-like"/>
    <property type="match status" value="1"/>
</dbReference>
<evidence type="ECO:0000259" key="1">
    <source>
        <dbReference type="Pfam" id="PF00117"/>
    </source>
</evidence>
<dbReference type="RefSeq" id="WP_073202403.1">
    <property type="nucleotide sequence ID" value="NZ_FRCZ01000005.1"/>
</dbReference>
<keyword evidence="3" id="KW-1185">Reference proteome</keyword>
<accession>A0A1M7Q1E7</accession>
<evidence type="ECO:0000313" key="2">
    <source>
        <dbReference type="EMBL" id="SHN23997.1"/>
    </source>
</evidence>
<dbReference type="PANTHER" id="PTHR42695">
    <property type="entry name" value="GLUTAMINE AMIDOTRANSFERASE YLR126C-RELATED"/>
    <property type="match status" value="1"/>
</dbReference>
<reference evidence="2 3" key="1">
    <citation type="submission" date="2016-11" db="EMBL/GenBank/DDBJ databases">
        <authorList>
            <person name="Jaros S."/>
            <person name="Januszkiewicz K."/>
            <person name="Wedrychowicz H."/>
        </authorList>
    </citation>
    <scope>NUCLEOTIDE SEQUENCE [LARGE SCALE GENOMIC DNA]</scope>
    <source>
        <strain evidence="2 3">CGMCC 1.10681</strain>
    </source>
</reference>
<dbReference type="STRING" id="1027249.SAMN05216179_2729"/>
<dbReference type="OrthoDB" id="9807137at2"/>
<dbReference type="EMBL" id="FRCZ01000005">
    <property type="protein sequence ID" value="SHN23997.1"/>
    <property type="molecule type" value="Genomic_DNA"/>
</dbReference>
<dbReference type="AlphaFoldDB" id="A0A1M7Q1E7"/>
<name>A0A1M7Q1E7_9BACI</name>
<gene>
    <name evidence="2" type="ORF">SAMN05216179_2729</name>
</gene>
<sequence>MKIDVLQHVAFEGLAAIQEWGEKKGVEFTTHRLDQKQSFPDAEEVNFLIILGGPMSSNDSQGWLEQERQLIEQVIALKRPILGICLGAQQIAKTLGARIYQDSYKEVGWHPIQSTSEVFDFVPKDMTVFHWHGEQFELPQGATRLFQSEACPKQGFMYNQHVIGLQFHFEATEESIESILINDSDYIDQGRYVQPASTIKKHPIPVENKHVLFNLLDYLSRYG</sequence>
<dbReference type="InterPro" id="IPR044992">
    <property type="entry name" value="ChyE-like"/>
</dbReference>
<proteinExistence type="predicted"/>
<dbReference type="Proteomes" id="UP000184184">
    <property type="component" value="Unassembled WGS sequence"/>
</dbReference>
<organism evidence="2 3">
    <name type="scientific">Gracilibacillus kekensis</name>
    <dbReference type="NCBI Taxonomy" id="1027249"/>
    <lineage>
        <taxon>Bacteria</taxon>
        <taxon>Bacillati</taxon>
        <taxon>Bacillota</taxon>
        <taxon>Bacilli</taxon>
        <taxon>Bacillales</taxon>
        <taxon>Bacillaceae</taxon>
        <taxon>Gracilibacillus</taxon>
    </lineage>
</organism>
<dbReference type="PANTHER" id="PTHR42695:SF5">
    <property type="entry name" value="GLUTAMINE AMIDOTRANSFERASE YLR126C-RELATED"/>
    <property type="match status" value="1"/>
</dbReference>
<dbReference type="GO" id="GO:0005829">
    <property type="term" value="C:cytosol"/>
    <property type="evidence" value="ECO:0007669"/>
    <property type="project" value="TreeGrafter"/>
</dbReference>
<dbReference type="Pfam" id="PF00117">
    <property type="entry name" value="GATase"/>
    <property type="match status" value="1"/>
</dbReference>
<dbReference type="CDD" id="cd01741">
    <property type="entry name" value="GATase1_1"/>
    <property type="match status" value="1"/>
</dbReference>
<feature type="domain" description="Glutamine amidotransferase" evidence="1">
    <location>
        <begin position="21"/>
        <end position="175"/>
    </location>
</feature>
<dbReference type="Gene3D" id="3.40.50.880">
    <property type="match status" value="1"/>
</dbReference>
<protein>
    <submittedName>
        <fullName evidence="2">GMP synthase (Glutamine-hydrolysing)</fullName>
    </submittedName>
</protein>